<proteinExistence type="predicted"/>
<accession>A0A6J8AVA8</accession>
<evidence type="ECO:0000313" key="2">
    <source>
        <dbReference type="Proteomes" id="UP000507470"/>
    </source>
</evidence>
<dbReference type="Proteomes" id="UP000507470">
    <property type="component" value="Unassembled WGS sequence"/>
</dbReference>
<organism evidence="1 2">
    <name type="scientific">Mytilus coruscus</name>
    <name type="common">Sea mussel</name>
    <dbReference type="NCBI Taxonomy" id="42192"/>
    <lineage>
        <taxon>Eukaryota</taxon>
        <taxon>Metazoa</taxon>
        <taxon>Spiralia</taxon>
        <taxon>Lophotrochozoa</taxon>
        <taxon>Mollusca</taxon>
        <taxon>Bivalvia</taxon>
        <taxon>Autobranchia</taxon>
        <taxon>Pteriomorphia</taxon>
        <taxon>Mytilida</taxon>
        <taxon>Mytiloidea</taxon>
        <taxon>Mytilidae</taxon>
        <taxon>Mytilinae</taxon>
        <taxon>Mytilus</taxon>
    </lineage>
</organism>
<keyword evidence="2" id="KW-1185">Reference proteome</keyword>
<protein>
    <submittedName>
        <fullName evidence="1">Uncharacterized protein</fullName>
    </submittedName>
</protein>
<dbReference type="AlphaFoldDB" id="A0A6J8AVA8"/>
<sequence>MILSPGMGLQTTYDLSPRMGLQTAYDYTRMGYRQSVILSPEMQPVYRQPMTYDYHQEWVTDNYDSISRSGVYRQPMILHQNGVYRQPYDSISKNGNGVLQTTYDSITKNEFTDNYDSTLRMSLNNLILSPKVGSRQPMILSPKWSFQTAYDSITKNEVYRQPMILSPDYDSCRDEFTINLMEFNRQPMILSPRMEFTDNLSSVSGVGSINPRMEFTDNTYLQEWVTDNLYHQEWVTDNP</sequence>
<evidence type="ECO:0000313" key="1">
    <source>
        <dbReference type="EMBL" id="CAC5372790.1"/>
    </source>
</evidence>
<name>A0A6J8AVA8_MYTCO</name>
<gene>
    <name evidence="1" type="ORF">MCOR_10781</name>
</gene>
<reference evidence="1 2" key="1">
    <citation type="submission" date="2020-06" db="EMBL/GenBank/DDBJ databases">
        <authorList>
            <person name="Li R."/>
            <person name="Bekaert M."/>
        </authorList>
    </citation>
    <scope>NUCLEOTIDE SEQUENCE [LARGE SCALE GENOMIC DNA]</scope>
    <source>
        <strain evidence="2">wild</strain>
    </source>
</reference>
<dbReference type="EMBL" id="CACVKT020001865">
    <property type="protein sequence ID" value="CAC5372790.1"/>
    <property type="molecule type" value="Genomic_DNA"/>
</dbReference>